<sequence>MGVLTDPTHPSCLKQHKSKLQWTSYVKGASALFACHITRSTKVTVLLPPPPEKLNPSGLSNYQLIEEPILQGIVGNHIVGKIGMVHSTVVGAEYFWYENWPIDRTVEGTDRFPNPAVTWPSWRALRSDSKLQQIMSIVGLTKEYVLCAGSIAVSTSVTVTKKSGHPETEQKEAVMVIVASKMTSNSMECNASPGNKNTTQGKARENAKAIDAMQNNQWRGNSRHGEETVVTDNVKPGRDNKDAKIDTRTGKSNSKLKNNLWPEQVTADKPKRKKESKEKEEKAKADKAKRKREKKENEEN</sequence>
<feature type="compositionally biased region" description="Basic and acidic residues" evidence="1">
    <location>
        <begin position="235"/>
        <end position="249"/>
    </location>
</feature>
<dbReference type="Proteomes" id="UP000809789">
    <property type="component" value="Unassembled WGS sequence"/>
</dbReference>
<proteinExistence type="predicted"/>
<feature type="compositionally biased region" description="Basic and acidic residues" evidence="1">
    <location>
        <begin position="275"/>
        <end position="286"/>
    </location>
</feature>
<evidence type="ECO:0000313" key="2">
    <source>
        <dbReference type="EMBL" id="KAG8630512.1"/>
    </source>
</evidence>
<accession>A0A8K0PJG9</accession>
<evidence type="ECO:0000313" key="3">
    <source>
        <dbReference type="Proteomes" id="UP000809789"/>
    </source>
</evidence>
<organism evidence="2 3">
    <name type="scientific">Elsinoe batatas</name>
    <dbReference type="NCBI Taxonomy" id="2601811"/>
    <lineage>
        <taxon>Eukaryota</taxon>
        <taxon>Fungi</taxon>
        <taxon>Dikarya</taxon>
        <taxon>Ascomycota</taxon>
        <taxon>Pezizomycotina</taxon>
        <taxon>Dothideomycetes</taxon>
        <taxon>Dothideomycetidae</taxon>
        <taxon>Myriangiales</taxon>
        <taxon>Elsinoaceae</taxon>
        <taxon>Elsinoe</taxon>
    </lineage>
</organism>
<dbReference type="EMBL" id="JAESVG020000002">
    <property type="protein sequence ID" value="KAG8630512.1"/>
    <property type="molecule type" value="Genomic_DNA"/>
</dbReference>
<protein>
    <submittedName>
        <fullName evidence="2">Uncharacterized protein</fullName>
    </submittedName>
</protein>
<keyword evidence="3" id="KW-1185">Reference proteome</keyword>
<evidence type="ECO:0000256" key="1">
    <source>
        <dbReference type="SAM" id="MobiDB-lite"/>
    </source>
</evidence>
<gene>
    <name evidence="2" type="ORF">KVT40_002131</name>
</gene>
<feature type="region of interest" description="Disordered" evidence="1">
    <location>
        <begin position="215"/>
        <end position="300"/>
    </location>
</feature>
<dbReference type="OrthoDB" id="5232980at2759"/>
<name>A0A8K0PJG9_9PEZI</name>
<dbReference type="AlphaFoldDB" id="A0A8K0PJG9"/>
<comment type="caution">
    <text evidence="2">The sequence shown here is derived from an EMBL/GenBank/DDBJ whole genome shotgun (WGS) entry which is preliminary data.</text>
</comment>
<reference evidence="2" key="1">
    <citation type="submission" date="2021-07" db="EMBL/GenBank/DDBJ databases">
        <title>Elsinoe batatas strain:CRI-CJ2 Genome sequencing and assembly.</title>
        <authorList>
            <person name="Huang L."/>
        </authorList>
    </citation>
    <scope>NUCLEOTIDE SEQUENCE</scope>
    <source>
        <strain evidence="2">CRI-CJ2</strain>
    </source>
</reference>